<reference evidence="2" key="1">
    <citation type="journal article" date="2020" name="Stud. Mycol.">
        <title>101 Dothideomycetes genomes: A test case for predicting lifestyles and emergence of pathogens.</title>
        <authorList>
            <person name="Haridas S."/>
            <person name="Albert R."/>
            <person name="Binder M."/>
            <person name="Bloem J."/>
            <person name="LaButti K."/>
            <person name="Salamov A."/>
            <person name="Andreopoulos B."/>
            <person name="Baker S."/>
            <person name="Barry K."/>
            <person name="Bills G."/>
            <person name="Bluhm B."/>
            <person name="Cannon C."/>
            <person name="Castanera R."/>
            <person name="Culley D."/>
            <person name="Daum C."/>
            <person name="Ezra D."/>
            <person name="Gonzalez J."/>
            <person name="Henrissat B."/>
            <person name="Kuo A."/>
            <person name="Liang C."/>
            <person name="Lipzen A."/>
            <person name="Lutzoni F."/>
            <person name="Magnuson J."/>
            <person name="Mondo S."/>
            <person name="Nolan M."/>
            <person name="Ohm R."/>
            <person name="Pangilinan J."/>
            <person name="Park H.-J."/>
            <person name="Ramirez L."/>
            <person name="Alfaro M."/>
            <person name="Sun H."/>
            <person name="Tritt A."/>
            <person name="Yoshinaga Y."/>
            <person name="Zwiers L.-H."/>
            <person name="Turgeon B."/>
            <person name="Goodwin S."/>
            <person name="Spatafora J."/>
            <person name="Crous P."/>
            <person name="Grigoriev I."/>
        </authorList>
    </citation>
    <scope>NUCLEOTIDE SEQUENCE [LARGE SCALE GENOMIC DNA]</scope>
    <source>
        <strain evidence="2">CBS 304.66</strain>
    </source>
</reference>
<comment type="caution">
    <text evidence="1">The sequence shown here is derived from an EMBL/GenBank/DDBJ whole genome shotgun (WGS) entry which is preliminary data.</text>
</comment>
<dbReference type="EMBL" id="ML986741">
    <property type="protein sequence ID" value="KAF2258727.1"/>
    <property type="molecule type" value="Genomic_DNA"/>
</dbReference>
<dbReference type="AlphaFoldDB" id="A0A9P4JXF6"/>
<gene>
    <name evidence="1" type="ORF">CC78DRAFT_548877</name>
</gene>
<sequence length="203" mass="23436">MFPTRQEEGPSAHKYPYFLARKYLCGHPHECIQVDRSSTKRMIHIILPEKPRGLVAIYEQMMPRCRRCATQHARQRYDEVIRNQGLIGEKGLGCESGHFSAFSQAKRTYRGVECPLLDGYKAHEEVGEDEREEEFVGGPNRARYQRAMRMSLRTYAFLRGYCHGEGDEAALGLERRAEGSLREPARGGAFIVSENWIRRQNTR</sequence>
<protein>
    <submittedName>
        <fullName evidence="1">Uncharacterized protein</fullName>
    </submittedName>
</protein>
<dbReference type="Proteomes" id="UP000800093">
    <property type="component" value="Unassembled WGS sequence"/>
</dbReference>
<organism evidence="1 2">
    <name type="scientific">Lojkania enalia</name>
    <dbReference type="NCBI Taxonomy" id="147567"/>
    <lineage>
        <taxon>Eukaryota</taxon>
        <taxon>Fungi</taxon>
        <taxon>Dikarya</taxon>
        <taxon>Ascomycota</taxon>
        <taxon>Pezizomycotina</taxon>
        <taxon>Dothideomycetes</taxon>
        <taxon>Pleosporomycetidae</taxon>
        <taxon>Pleosporales</taxon>
        <taxon>Pleosporales incertae sedis</taxon>
        <taxon>Lojkania</taxon>
    </lineage>
</organism>
<keyword evidence="2" id="KW-1185">Reference proteome</keyword>
<evidence type="ECO:0000313" key="1">
    <source>
        <dbReference type="EMBL" id="KAF2258727.1"/>
    </source>
</evidence>
<name>A0A9P4JXF6_9PLEO</name>
<accession>A0A9P4JXF6</accession>
<evidence type="ECO:0000313" key="2">
    <source>
        <dbReference type="Proteomes" id="UP000800093"/>
    </source>
</evidence>
<proteinExistence type="predicted"/>